<gene>
    <name evidence="5" type="ORF">QR721_10330</name>
</gene>
<accession>A0ABY9KT74</accession>
<feature type="domain" description="PucR C-terminal helix-turn-helix" evidence="3">
    <location>
        <begin position="298"/>
        <end position="354"/>
    </location>
</feature>
<keyword evidence="6" id="KW-1185">Reference proteome</keyword>
<dbReference type="PANTHER" id="PTHR33744">
    <property type="entry name" value="CARBOHYDRATE DIACID REGULATOR"/>
    <property type="match status" value="1"/>
</dbReference>
<dbReference type="InterPro" id="IPR008599">
    <property type="entry name" value="Diacid_rec"/>
</dbReference>
<dbReference type="Pfam" id="PF13556">
    <property type="entry name" value="HTH_30"/>
    <property type="match status" value="1"/>
</dbReference>
<feature type="domain" description="CdaR GGDEF-like" evidence="4">
    <location>
        <begin position="144"/>
        <end position="256"/>
    </location>
</feature>
<evidence type="ECO:0000256" key="1">
    <source>
        <dbReference type="ARBA" id="ARBA00006754"/>
    </source>
</evidence>
<dbReference type="RefSeq" id="WP_348026644.1">
    <property type="nucleotide sequence ID" value="NZ_CP129113.1"/>
</dbReference>
<dbReference type="InterPro" id="IPR042070">
    <property type="entry name" value="PucR_C-HTH_sf"/>
</dbReference>
<feature type="domain" description="Putative sugar diacid recognition" evidence="2">
    <location>
        <begin position="2"/>
        <end position="134"/>
    </location>
</feature>
<proteinExistence type="inferred from homology"/>
<dbReference type="Pfam" id="PF17853">
    <property type="entry name" value="GGDEF_2"/>
    <property type="match status" value="1"/>
</dbReference>
<reference evidence="5" key="1">
    <citation type="submission" date="2023-06" db="EMBL/GenBank/DDBJ databases">
        <title>A Treasure from Seagulls: Isolation and Description of Aciduricobacillus qingdaonensis gen. nov., sp. nov., a Rare Obligately Uric Acid-utilizing Member in the Family Bacillaceae.</title>
        <authorList>
            <person name="Liu W."/>
            <person name="Wang B."/>
        </authorList>
    </citation>
    <scope>NUCLEOTIDE SEQUENCE</scope>
    <source>
        <strain evidence="5">44XB</strain>
    </source>
</reference>
<evidence type="ECO:0000313" key="5">
    <source>
        <dbReference type="EMBL" id="WLV24028.1"/>
    </source>
</evidence>
<evidence type="ECO:0000313" key="6">
    <source>
        <dbReference type="Proteomes" id="UP001180087"/>
    </source>
</evidence>
<protein>
    <submittedName>
        <fullName evidence="5">Sugar diacid recognition domain-containing protein</fullName>
    </submittedName>
</protein>
<dbReference type="InterPro" id="IPR025736">
    <property type="entry name" value="PucR_C-HTH_dom"/>
</dbReference>
<evidence type="ECO:0000259" key="3">
    <source>
        <dbReference type="Pfam" id="PF13556"/>
    </source>
</evidence>
<dbReference type="Gene3D" id="1.10.10.2840">
    <property type="entry name" value="PucR C-terminal helix-turn-helix domain"/>
    <property type="match status" value="1"/>
</dbReference>
<evidence type="ECO:0000259" key="2">
    <source>
        <dbReference type="Pfam" id="PF05651"/>
    </source>
</evidence>
<name>A0ABY9KT74_9BACI</name>
<comment type="similarity">
    <text evidence="1">Belongs to the CdaR family.</text>
</comment>
<dbReference type="InterPro" id="IPR041522">
    <property type="entry name" value="CdaR_GGDEF"/>
</dbReference>
<dbReference type="Pfam" id="PF05651">
    <property type="entry name" value="Diacid_rec"/>
    <property type="match status" value="1"/>
</dbReference>
<dbReference type="EMBL" id="CP129113">
    <property type="protein sequence ID" value="WLV24028.1"/>
    <property type="molecule type" value="Genomic_DNA"/>
</dbReference>
<dbReference type="Proteomes" id="UP001180087">
    <property type="component" value="Chromosome"/>
</dbReference>
<dbReference type="PANTHER" id="PTHR33744:SF15">
    <property type="entry name" value="CARBOHYDRATE DIACID REGULATOR"/>
    <property type="match status" value="1"/>
</dbReference>
<organism evidence="5 6">
    <name type="scientific">Aciduricibacillus chroicocephali</name>
    <dbReference type="NCBI Taxonomy" id="3054939"/>
    <lineage>
        <taxon>Bacteria</taxon>
        <taxon>Bacillati</taxon>
        <taxon>Bacillota</taxon>
        <taxon>Bacilli</taxon>
        <taxon>Bacillales</taxon>
        <taxon>Bacillaceae</taxon>
        <taxon>Aciduricibacillus</taxon>
    </lineage>
</organism>
<sequence length="363" mass="41185">MLTEEIARQIVKETMTRLNRNINIMDDKGTIIASGDESRLNHIHAAARQVIETGHAMIVQSDDIGRFQGALPGINLPIEFDGRIVGVIGITGEPEEIREIGELVKMSTEMMLRQAVMQERTEWKQHAREVIFNELINGEFDLGAAERRLQILGTYLKGPYQVAVAEVNLEKTSRTELLQHLEMNFSKAEAIFGFISVQRIFILGMHMPEDGFRRKLQKIMRDENGGSAILKIGHGSIAADEQQIRYTYEEALCALKLGSEADLVSYAEIEVKALLNRLNDRARRQFADRVLNGLSAKLVETVEIFLRENLNIGKCAETMFVHRNSLNYRLKKVRELTGYDPRVFHDALTLQLAIWAQRLNGLD</sequence>
<dbReference type="InterPro" id="IPR051448">
    <property type="entry name" value="CdaR-like_regulators"/>
</dbReference>
<evidence type="ECO:0000259" key="4">
    <source>
        <dbReference type="Pfam" id="PF17853"/>
    </source>
</evidence>